<accession>A0A9X2RGK9</accession>
<dbReference type="PANTHER" id="PTHR32322">
    <property type="entry name" value="INNER MEMBRANE TRANSPORTER"/>
    <property type="match status" value="1"/>
</dbReference>
<evidence type="ECO:0000259" key="7">
    <source>
        <dbReference type="Pfam" id="PF00892"/>
    </source>
</evidence>
<dbReference type="AlphaFoldDB" id="A0A9X2RGK9"/>
<dbReference type="SUPFAM" id="SSF103481">
    <property type="entry name" value="Multidrug resistance efflux transporter EmrE"/>
    <property type="match status" value="2"/>
</dbReference>
<feature type="transmembrane region" description="Helical" evidence="6">
    <location>
        <begin position="273"/>
        <end position="293"/>
    </location>
</feature>
<name>A0A9X2RGK9_9BACT</name>
<feature type="transmembrane region" description="Helical" evidence="6">
    <location>
        <begin position="153"/>
        <end position="173"/>
    </location>
</feature>
<comment type="caution">
    <text evidence="8">The sequence shown here is derived from an EMBL/GenBank/DDBJ whole genome shotgun (WGS) entry which is preliminary data.</text>
</comment>
<evidence type="ECO:0000256" key="3">
    <source>
        <dbReference type="ARBA" id="ARBA00022692"/>
    </source>
</evidence>
<keyword evidence="2" id="KW-1003">Cell membrane</keyword>
<keyword evidence="5 6" id="KW-0472">Membrane</keyword>
<dbReference type="EMBL" id="JANDBC010000001">
    <property type="protein sequence ID" value="MCP9291598.1"/>
    <property type="molecule type" value="Genomic_DNA"/>
</dbReference>
<dbReference type="InterPro" id="IPR037185">
    <property type="entry name" value="EmrE-like"/>
</dbReference>
<feature type="transmembrane region" description="Helical" evidence="6">
    <location>
        <begin position="66"/>
        <end position="87"/>
    </location>
</feature>
<evidence type="ECO:0000313" key="9">
    <source>
        <dbReference type="Proteomes" id="UP001139125"/>
    </source>
</evidence>
<evidence type="ECO:0000256" key="5">
    <source>
        <dbReference type="ARBA" id="ARBA00023136"/>
    </source>
</evidence>
<gene>
    <name evidence="8" type="ORF">NM125_08390</name>
</gene>
<dbReference type="InterPro" id="IPR000620">
    <property type="entry name" value="EamA_dom"/>
</dbReference>
<comment type="subcellular location">
    <subcellularLocation>
        <location evidence="1">Cell membrane</location>
        <topology evidence="1">Multi-pass membrane protein</topology>
    </subcellularLocation>
</comment>
<feature type="domain" description="EamA" evidence="7">
    <location>
        <begin position="8"/>
        <end position="139"/>
    </location>
</feature>
<evidence type="ECO:0000313" key="8">
    <source>
        <dbReference type="EMBL" id="MCP9291598.1"/>
    </source>
</evidence>
<feature type="transmembrane region" description="Helical" evidence="6">
    <location>
        <begin position="212"/>
        <end position="236"/>
    </location>
</feature>
<protein>
    <submittedName>
        <fullName evidence="8">DMT family transporter</fullName>
    </submittedName>
</protein>
<dbReference type="GO" id="GO:0005886">
    <property type="term" value="C:plasma membrane"/>
    <property type="evidence" value="ECO:0007669"/>
    <property type="project" value="UniProtKB-SubCell"/>
</dbReference>
<evidence type="ECO:0000256" key="4">
    <source>
        <dbReference type="ARBA" id="ARBA00022989"/>
    </source>
</evidence>
<feature type="transmembrane region" description="Helical" evidence="6">
    <location>
        <begin position="185"/>
        <end position="206"/>
    </location>
</feature>
<dbReference type="RefSeq" id="WP_255134461.1">
    <property type="nucleotide sequence ID" value="NZ_JANDBC010000001.1"/>
</dbReference>
<feature type="transmembrane region" description="Helical" evidence="6">
    <location>
        <begin position="122"/>
        <end position="141"/>
    </location>
</feature>
<organism evidence="8 9">
    <name type="scientific">Gracilimonas sediminicola</name>
    <dbReference type="NCBI Taxonomy" id="2952158"/>
    <lineage>
        <taxon>Bacteria</taxon>
        <taxon>Pseudomonadati</taxon>
        <taxon>Balneolota</taxon>
        <taxon>Balneolia</taxon>
        <taxon>Balneolales</taxon>
        <taxon>Balneolaceae</taxon>
        <taxon>Gracilimonas</taxon>
    </lineage>
</organism>
<keyword evidence="9" id="KW-1185">Reference proteome</keyword>
<keyword evidence="4 6" id="KW-1133">Transmembrane helix</keyword>
<evidence type="ECO:0000256" key="6">
    <source>
        <dbReference type="SAM" id="Phobius"/>
    </source>
</evidence>
<sequence>MKRPYLIDLSLILVAIIWALNFSIVKVSLREMDPYSFNALRFIFATALLWYVARKRGHSLKVKKDHFWKLVGIGIVGNLFYQLFFIIGVNYTYAANAAVMLGTIPIWVALLSQFFTDEKLTLLKGLGVLFAFAGVTLIIMGGQDTLSFESETFLGNIITLVAAVCWATYTILSRKYLAIYSPIQYSAFMSVVGLIALLIVGLPFLIKLEWSGISYIGYGGIFYSGALSIGLAYIIWNNGVKMIGAVRTAAYQNLVPVLGLIFGLVLLGEELSVLQYIGAGLVITGIVLARLTVTSFKKSVKTK</sequence>
<proteinExistence type="predicted"/>
<feature type="transmembrane region" description="Helical" evidence="6">
    <location>
        <begin position="93"/>
        <end position="115"/>
    </location>
</feature>
<feature type="transmembrane region" description="Helical" evidence="6">
    <location>
        <begin position="248"/>
        <end position="267"/>
    </location>
</feature>
<dbReference type="PANTHER" id="PTHR32322:SF18">
    <property type="entry name" value="S-ADENOSYLMETHIONINE_S-ADENOSYLHOMOCYSTEINE TRANSPORTER"/>
    <property type="match status" value="1"/>
</dbReference>
<keyword evidence="3 6" id="KW-0812">Transmembrane</keyword>
<dbReference type="Proteomes" id="UP001139125">
    <property type="component" value="Unassembled WGS sequence"/>
</dbReference>
<dbReference type="InterPro" id="IPR050638">
    <property type="entry name" value="AA-Vitamin_Transporters"/>
</dbReference>
<evidence type="ECO:0000256" key="1">
    <source>
        <dbReference type="ARBA" id="ARBA00004651"/>
    </source>
</evidence>
<evidence type="ECO:0000256" key="2">
    <source>
        <dbReference type="ARBA" id="ARBA00022475"/>
    </source>
</evidence>
<feature type="domain" description="EamA" evidence="7">
    <location>
        <begin position="154"/>
        <end position="289"/>
    </location>
</feature>
<dbReference type="Pfam" id="PF00892">
    <property type="entry name" value="EamA"/>
    <property type="match status" value="2"/>
</dbReference>
<reference evidence="8" key="1">
    <citation type="submission" date="2022-06" db="EMBL/GenBank/DDBJ databases">
        <title>Gracilimonas sp. CAU 1638 isolated from sea sediment.</title>
        <authorList>
            <person name="Kim W."/>
        </authorList>
    </citation>
    <scope>NUCLEOTIDE SEQUENCE</scope>
    <source>
        <strain evidence="8">CAU 1638</strain>
    </source>
</reference>
<feature type="transmembrane region" description="Helical" evidence="6">
    <location>
        <begin position="7"/>
        <end position="29"/>
    </location>
</feature>
<feature type="transmembrane region" description="Helical" evidence="6">
    <location>
        <begin position="35"/>
        <end position="54"/>
    </location>
</feature>